<sequence>MANLTLCLTILLGLVSVAYGFHGNNVGRRHRCINCRNSNDPHHLRKESAVKRIRDKIQYDSLPEGVPEYDPEEKIIGSRTVRQTIKDYNDMFYVQFAMLDHDHFKAVTVSLAGQAPDIIVRNNIPFSTYFMENVSSASSGYVGRAYLYFHYQKPEGRETNDMLFEAFQMNDDGSTGAFLGATKYFYHNDATDIRSQMRIKLDSQVINTFYERYQVRGGAQPLHIYVRATILGEKYSDVNDNVVFHSSDSEYTDGKEMKLDLMMYQKSSRRNKRDISPKCQGNKEGECCVEDVFIDFETLGMSRILSPKNPNIKACYGTCTGNETDITTNTHFARLIYGMSNIEKPHCCFPSEFAPLKILYLNASNMPESKWMLDMVVTKCSCT</sequence>
<proteinExistence type="predicted"/>
<evidence type="ECO:0000313" key="1">
    <source>
        <dbReference type="Proteomes" id="UP000095286"/>
    </source>
</evidence>
<reference evidence="2" key="1">
    <citation type="submission" date="2016-11" db="UniProtKB">
        <authorList>
            <consortium name="WormBaseParasite"/>
        </authorList>
    </citation>
    <scope>IDENTIFICATION</scope>
    <source>
        <strain evidence="2">KR3021</strain>
    </source>
</reference>
<accession>A0AC35U065</accession>
<protein>
    <submittedName>
        <fullName evidence="2">TGF_BETA_2 domain-containing protein</fullName>
    </submittedName>
</protein>
<dbReference type="Proteomes" id="UP000095286">
    <property type="component" value="Unplaced"/>
</dbReference>
<name>A0AC35U065_9BILA</name>
<evidence type="ECO:0000313" key="2">
    <source>
        <dbReference type="WBParaSite" id="RSKR_0000612600.1"/>
    </source>
</evidence>
<organism evidence="1 2">
    <name type="scientific">Rhabditophanes sp. KR3021</name>
    <dbReference type="NCBI Taxonomy" id="114890"/>
    <lineage>
        <taxon>Eukaryota</taxon>
        <taxon>Metazoa</taxon>
        <taxon>Ecdysozoa</taxon>
        <taxon>Nematoda</taxon>
        <taxon>Chromadorea</taxon>
        <taxon>Rhabditida</taxon>
        <taxon>Tylenchina</taxon>
        <taxon>Panagrolaimomorpha</taxon>
        <taxon>Strongyloidoidea</taxon>
        <taxon>Alloionematidae</taxon>
        <taxon>Rhabditophanes</taxon>
    </lineage>
</organism>
<dbReference type="WBParaSite" id="RSKR_0000612600.1">
    <property type="protein sequence ID" value="RSKR_0000612600.1"/>
    <property type="gene ID" value="RSKR_0000612600"/>
</dbReference>